<reference evidence="2" key="2">
    <citation type="journal article" date="2018" name="Mol. Plant Microbe Interact.">
        <title>Genome sequence resources for the wheat stripe rust pathogen (Puccinia striiformis f. sp. tritici) and the barley stripe rust pathogen (Puccinia striiformis f. sp. hordei).</title>
        <authorList>
            <person name="Xia C."/>
            <person name="Wang M."/>
            <person name="Yin C."/>
            <person name="Cornejo O.E."/>
            <person name="Hulbert S.H."/>
            <person name="Chen X."/>
        </authorList>
    </citation>
    <scope>NUCLEOTIDE SEQUENCE [LARGE SCALE GENOMIC DNA]</scope>
    <source>
        <strain evidence="2">93-210</strain>
    </source>
</reference>
<dbReference type="Proteomes" id="UP001060170">
    <property type="component" value="Chromosome 5"/>
</dbReference>
<reference evidence="1 2" key="3">
    <citation type="journal article" date="2022" name="Microbiol. Spectr.">
        <title>Folding features and dynamics of 3D genome architecture in plant fungal pathogens.</title>
        <authorList>
            <person name="Xia C."/>
        </authorList>
    </citation>
    <scope>NUCLEOTIDE SEQUENCE [LARGE SCALE GENOMIC DNA]</scope>
    <source>
        <strain evidence="1 2">93-210</strain>
    </source>
</reference>
<gene>
    <name evidence="1" type="ORF">MJO28_005153</name>
</gene>
<protein>
    <submittedName>
        <fullName evidence="1">Uncharacterized protein</fullName>
    </submittedName>
</protein>
<sequence>MKVLSIQILAVQKPHQPPAFCNTLALLIGRAVLLNQKAMRLAERPTHIRRTTKILRYLAAYGRKTRRLLTGQAELELLVSIANRTRDRKLILANPPTYGTAPNLRFNSIDEYLVKYQDPKQADTILKVQQELDETKIVLHKTIESILQRGEKLDTLVEQSNALSSQSRIFNKTAKKQNSCCLIV</sequence>
<comment type="caution">
    <text evidence="1">The sequence shown here is derived from an EMBL/GenBank/DDBJ whole genome shotgun (WGS) entry which is preliminary data.</text>
</comment>
<name>A0ACC0EJF2_9BASI</name>
<reference evidence="2" key="1">
    <citation type="journal article" date="2018" name="BMC Genomics">
        <title>Genomic insights into host adaptation between the wheat stripe rust pathogen (Puccinia striiformis f. sp. tritici) and the barley stripe rust pathogen (Puccinia striiformis f. sp. hordei).</title>
        <authorList>
            <person name="Xia C."/>
            <person name="Wang M."/>
            <person name="Yin C."/>
            <person name="Cornejo O.E."/>
            <person name="Hulbert S.H."/>
            <person name="Chen X."/>
        </authorList>
    </citation>
    <scope>NUCLEOTIDE SEQUENCE [LARGE SCALE GENOMIC DNA]</scope>
    <source>
        <strain evidence="2">93-210</strain>
    </source>
</reference>
<accession>A0ACC0EJF2</accession>
<organism evidence="1 2">
    <name type="scientific">Puccinia striiformis f. sp. tritici</name>
    <dbReference type="NCBI Taxonomy" id="168172"/>
    <lineage>
        <taxon>Eukaryota</taxon>
        <taxon>Fungi</taxon>
        <taxon>Dikarya</taxon>
        <taxon>Basidiomycota</taxon>
        <taxon>Pucciniomycotina</taxon>
        <taxon>Pucciniomycetes</taxon>
        <taxon>Pucciniales</taxon>
        <taxon>Pucciniaceae</taxon>
        <taxon>Puccinia</taxon>
    </lineage>
</organism>
<evidence type="ECO:0000313" key="2">
    <source>
        <dbReference type="Proteomes" id="UP001060170"/>
    </source>
</evidence>
<evidence type="ECO:0000313" key="1">
    <source>
        <dbReference type="EMBL" id="KAI7954753.1"/>
    </source>
</evidence>
<keyword evidence="2" id="KW-1185">Reference proteome</keyword>
<dbReference type="EMBL" id="CM045869">
    <property type="protein sequence ID" value="KAI7954753.1"/>
    <property type="molecule type" value="Genomic_DNA"/>
</dbReference>
<proteinExistence type="predicted"/>